<keyword evidence="6 8" id="KW-0057">Aromatic amino acid biosynthesis</keyword>
<evidence type="ECO:0000256" key="1">
    <source>
        <dbReference type="ARBA" id="ARBA00001633"/>
    </source>
</evidence>
<evidence type="ECO:0000256" key="3">
    <source>
        <dbReference type="ARBA" id="ARBA00022605"/>
    </source>
</evidence>
<dbReference type="PROSITE" id="PS00614">
    <property type="entry name" value="IGPS"/>
    <property type="match status" value="1"/>
</dbReference>
<dbReference type="PANTHER" id="PTHR22854:SF2">
    <property type="entry name" value="INDOLE-3-GLYCEROL-PHOSPHATE SYNTHASE"/>
    <property type="match status" value="1"/>
</dbReference>
<organism evidence="10 11">
    <name type="scientific">Candidatus Pseudothioglobus singularis PS1</name>
    <dbReference type="NCBI Taxonomy" id="1125411"/>
    <lineage>
        <taxon>Bacteria</taxon>
        <taxon>Pseudomonadati</taxon>
        <taxon>Pseudomonadota</taxon>
        <taxon>Gammaproteobacteria</taxon>
        <taxon>Candidatus Pseudothioglobaceae</taxon>
        <taxon>Candidatus Pseudothioglobus</taxon>
    </lineage>
</organism>
<comment type="similarity">
    <text evidence="8">Belongs to the TrpC family.</text>
</comment>
<proteinExistence type="inferred from homology"/>
<sequence>MAQKTPDILKKIVSRKHEEIDEGIKRVPLDRMIELASNADETRGFYNALYSKVSQKQSGIIAEIKKASPSKGVLRENFDPVEIAKSYESGGASCLSILTDRDFFQGDPLFLIKARAAVSIPVIRKDFIVDPYQVYESRAMGADCVLLIASCLKDSELKNLSQLASSLGMDTLVEVHDRDELHRALKLELPMLGINNRNLRNFEVSLQTTIDLLSDIGDDKLVITESGITSKMDVDLMHQHHVFGFLIGEAFMRDSNPGQKLEEFFK</sequence>
<dbReference type="AlphaFoldDB" id="A0A0M3T258"/>
<dbReference type="OrthoDB" id="9804217at2"/>
<gene>
    <name evidence="8 10" type="primary">trpC</name>
    <name evidence="10" type="ORF">W908_06660</name>
</gene>
<dbReference type="KEGG" id="tsn:W908_06660"/>
<dbReference type="CDD" id="cd00331">
    <property type="entry name" value="IGPS"/>
    <property type="match status" value="1"/>
</dbReference>
<keyword evidence="7 8" id="KW-0456">Lyase</keyword>
<comment type="pathway">
    <text evidence="2 8">Amino-acid biosynthesis; L-tryptophan biosynthesis; L-tryptophan from chorismate: step 4/5.</text>
</comment>
<keyword evidence="3 8" id="KW-0028">Amino-acid biosynthesis</keyword>
<evidence type="ECO:0000256" key="8">
    <source>
        <dbReference type="HAMAP-Rule" id="MF_00134"/>
    </source>
</evidence>
<dbReference type="SUPFAM" id="SSF51366">
    <property type="entry name" value="Ribulose-phoshate binding barrel"/>
    <property type="match status" value="1"/>
</dbReference>
<dbReference type="PANTHER" id="PTHR22854">
    <property type="entry name" value="TRYPTOPHAN BIOSYNTHESIS PROTEIN"/>
    <property type="match status" value="1"/>
</dbReference>
<dbReference type="InterPro" id="IPR013785">
    <property type="entry name" value="Aldolase_TIM"/>
</dbReference>
<dbReference type="Pfam" id="PF00218">
    <property type="entry name" value="IGPS"/>
    <property type="match status" value="1"/>
</dbReference>
<keyword evidence="4 8" id="KW-0210">Decarboxylase</keyword>
<keyword evidence="11" id="KW-1185">Reference proteome</keyword>
<evidence type="ECO:0000256" key="2">
    <source>
        <dbReference type="ARBA" id="ARBA00004696"/>
    </source>
</evidence>
<dbReference type="InterPro" id="IPR001468">
    <property type="entry name" value="Indole-3-GlycerolPSynthase_CS"/>
</dbReference>
<evidence type="ECO:0000259" key="9">
    <source>
        <dbReference type="Pfam" id="PF00218"/>
    </source>
</evidence>
<dbReference type="HAMAP" id="MF_00134_B">
    <property type="entry name" value="IGPS_B"/>
    <property type="match status" value="1"/>
</dbReference>
<dbReference type="NCBIfam" id="NF001377">
    <property type="entry name" value="PRK00278.2-4"/>
    <property type="match status" value="1"/>
</dbReference>
<feature type="domain" description="Indole-3-glycerol phosphate synthase" evidence="9">
    <location>
        <begin position="9"/>
        <end position="263"/>
    </location>
</feature>
<evidence type="ECO:0000256" key="7">
    <source>
        <dbReference type="ARBA" id="ARBA00023239"/>
    </source>
</evidence>
<evidence type="ECO:0000313" key="11">
    <source>
        <dbReference type="Proteomes" id="UP000068905"/>
    </source>
</evidence>
<accession>A0A0M3T258</accession>
<name>A0A0M3T258_9GAMM</name>
<dbReference type="GO" id="GO:0004640">
    <property type="term" value="F:phosphoribosylanthranilate isomerase activity"/>
    <property type="evidence" value="ECO:0007669"/>
    <property type="project" value="TreeGrafter"/>
</dbReference>
<protein>
    <recommendedName>
        <fullName evidence="8">Indole-3-glycerol phosphate synthase</fullName>
        <shortName evidence="8">IGPS</shortName>
        <ecNumber evidence="8">4.1.1.48</ecNumber>
    </recommendedName>
</protein>
<keyword evidence="5 8" id="KW-0822">Tryptophan biosynthesis</keyword>
<evidence type="ECO:0000256" key="4">
    <source>
        <dbReference type="ARBA" id="ARBA00022793"/>
    </source>
</evidence>
<evidence type="ECO:0000256" key="6">
    <source>
        <dbReference type="ARBA" id="ARBA00023141"/>
    </source>
</evidence>
<dbReference type="GO" id="GO:0004425">
    <property type="term" value="F:indole-3-glycerol-phosphate synthase activity"/>
    <property type="evidence" value="ECO:0007669"/>
    <property type="project" value="UniProtKB-UniRule"/>
</dbReference>
<dbReference type="UniPathway" id="UPA00035">
    <property type="reaction ID" value="UER00043"/>
</dbReference>
<dbReference type="InterPro" id="IPR013798">
    <property type="entry name" value="Indole-3-glycerol_P_synth_dom"/>
</dbReference>
<comment type="catalytic activity">
    <reaction evidence="1 8">
        <text>1-(2-carboxyphenylamino)-1-deoxy-D-ribulose 5-phosphate + H(+) = (1S,2R)-1-C-(indol-3-yl)glycerol 3-phosphate + CO2 + H2O</text>
        <dbReference type="Rhea" id="RHEA:23476"/>
        <dbReference type="ChEBI" id="CHEBI:15377"/>
        <dbReference type="ChEBI" id="CHEBI:15378"/>
        <dbReference type="ChEBI" id="CHEBI:16526"/>
        <dbReference type="ChEBI" id="CHEBI:58613"/>
        <dbReference type="ChEBI" id="CHEBI:58866"/>
        <dbReference type="EC" id="4.1.1.48"/>
    </reaction>
</comment>
<dbReference type="FunFam" id="3.20.20.70:FF:000024">
    <property type="entry name" value="Indole-3-glycerol phosphate synthase"/>
    <property type="match status" value="1"/>
</dbReference>
<dbReference type="EC" id="4.1.1.48" evidence="8"/>
<dbReference type="RefSeq" id="WP_053820446.1">
    <property type="nucleotide sequence ID" value="NZ_CP006911.1"/>
</dbReference>
<evidence type="ECO:0000256" key="5">
    <source>
        <dbReference type="ARBA" id="ARBA00022822"/>
    </source>
</evidence>
<dbReference type="Gene3D" id="3.20.20.70">
    <property type="entry name" value="Aldolase class I"/>
    <property type="match status" value="1"/>
</dbReference>
<dbReference type="EMBL" id="CP006911">
    <property type="protein sequence ID" value="ALE02241.1"/>
    <property type="molecule type" value="Genomic_DNA"/>
</dbReference>
<reference evidence="10 11" key="1">
    <citation type="journal article" date="2015" name="Genome Announc.">
        <title>Genome Sequence of 'Candidatus Thioglobus singularis' Strain PS1, a Mixotroph from the SUP05 Clade of Marine Gammaproteobacteria.</title>
        <authorList>
            <person name="Marshall K.T."/>
            <person name="Morris R.M."/>
        </authorList>
    </citation>
    <scope>NUCLEOTIDE SEQUENCE [LARGE SCALE GENOMIC DNA]</scope>
    <source>
        <strain evidence="10 11">PS1</strain>
    </source>
</reference>
<dbReference type="GO" id="GO:0000162">
    <property type="term" value="P:L-tryptophan biosynthetic process"/>
    <property type="evidence" value="ECO:0007669"/>
    <property type="project" value="UniProtKB-UniRule"/>
</dbReference>
<dbReference type="STRING" id="1125411.W908_06660"/>
<dbReference type="Proteomes" id="UP000068905">
    <property type="component" value="Chromosome"/>
</dbReference>
<dbReference type="NCBIfam" id="NF001373">
    <property type="entry name" value="PRK00278.1-6"/>
    <property type="match status" value="1"/>
</dbReference>
<dbReference type="InterPro" id="IPR011060">
    <property type="entry name" value="RibuloseP-bd_barrel"/>
</dbReference>
<dbReference type="InterPro" id="IPR045186">
    <property type="entry name" value="Indole-3-glycerol_P_synth"/>
</dbReference>
<evidence type="ECO:0000313" key="10">
    <source>
        <dbReference type="EMBL" id="ALE02241.1"/>
    </source>
</evidence>
<dbReference type="PATRIC" id="fig|1125411.7.peg.1314"/>